<comment type="caution">
    <text evidence="1">The sequence shown here is derived from an EMBL/GenBank/DDBJ whole genome shotgun (WGS) entry which is preliminary data.</text>
</comment>
<proteinExistence type="predicted"/>
<evidence type="ECO:0000313" key="1">
    <source>
        <dbReference type="EMBL" id="MDH6194067.1"/>
    </source>
</evidence>
<protein>
    <submittedName>
        <fullName evidence="1">Uncharacterized protein</fullName>
    </submittedName>
</protein>
<organism evidence="1 2">
    <name type="scientific">Mycolicibacterium frederiksbergense</name>
    <dbReference type="NCBI Taxonomy" id="117567"/>
    <lineage>
        <taxon>Bacteria</taxon>
        <taxon>Bacillati</taxon>
        <taxon>Actinomycetota</taxon>
        <taxon>Actinomycetes</taxon>
        <taxon>Mycobacteriales</taxon>
        <taxon>Mycobacteriaceae</taxon>
        <taxon>Mycolicibacterium</taxon>
    </lineage>
</organism>
<gene>
    <name evidence="1" type="ORF">M2272_000688</name>
</gene>
<accession>A0ABT6KTR2</accession>
<keyword evidence="2" id="KW-1185">Reference proteome</keyword>
<evidence type="ECO:0000313" key="2">
    <source>
        <dbReference type="Proteomes" id="UP001160130"/>
    </source>
</evidence>
<dbReference type="EMBL" id="JARXVE010000001">
    <property type="protein sequence ID" value="MDH6194067.1"/>
    <property type="molecule type" value="Genomic_DNA"/>
</dbReference>
<reference evidence="1 2" key="1">
    <citation type="submission" date="2023-04" db="EMBL/GenBank/DDBJ databases">
        <title>Forest soil microbial communities from Buena Vista Peninsula, Colon Province, Panama.</title>
        <authorList>
            <person name="Bouskill N."/>
        </authorList>
    </citation>
    <scope>NUCLEOTIDE SEQUENCE [LARGE SCALE GENOMIC DNA]</scope>
    <source>
        <strain evidence="1 2">AC80</strain>
    </source>
</reference>
<dbReference type="Proteomes" id="UP001160130">
    <property type="component" value="Unassembled WGS sequence"/>
</dbReference>
<sequence>MVWQVVVKPWVAGRSDKRRRRQSAAFRSRWQHVPLWQVPHNELAAEAKRCKGIIETLEAQARSGKVEQPALTELTAQINWYRSALDAVQQAVAYVAAQGQWSQQPPY</sequence>
<name>A0ABT6KTR2_9MYCO</name>